<accession>A0A7W5ZFR6</accession>
<dbReference type="Pfam" id="PF13517">
    <property type="entry name" value="FG-GAP_3"/>
    <property type="match status" value="6"/>
</dbReference>
<dbReference type="PROSITE" id="PS51257">
    <property type="entry name" value="PROKAR_LIPOPROTEIN"/>
    <property type="match status" value="1"/>
</dbReference>
<dbReference type="Pfam" id="PF07593">
    <property type="entry name" value="UnbV_ASPIC"/>
    <property type="match status" value="1"/>
</dbReference>
<dbReference type="InterPro" id="IPR013517">
    <property type="entry name" value="FG-GAP"/>
</dbReference>
<proteinExistence type="predicted"/>
<dbReference type="EMBL" id="JACIBY010000001">
    <property type="protein sequence ID" value="MBB3836527.1"/>
    <property type="molecule type" value="Genomic_DNA"/>
</dbReference>
<evidence type="ECO:0000256" key="1">
    <source>
        <dbReference type="ARBA" id="ARBA00022729"/>
    </source>
</evidence>
<keyword evidence="4" id="KW-1185">Reference proteome</keyword>
<dbReference type="RefSeq" id="WP_183971268.1">
    <property type="nucleotide sequence ID" value="NZ_JACIBY010000001.1"/>
</dbReference>
<protein>
    <recommendedName>
        <fullName evidence="2">ASPIC/UnbV domain-containing protein</fullName>
    </recommendedName>
</protein>
<evidence type="ECO:0000313" key="4">
    <source>
        <dbReference type="Proteomes" id="UP000541352"/>
    </source>
</evidence>
<dbReference type="AlphaFoldDB" id="A0A7W5ZFR6"/>
<keyword evidence="1" id="KW-0732">Signal</keyword>
<comment type="caution">
    <text evidence="3">The sequence shown here is derived from an EMBL/GenBank/DDBJ whole genome shotgun (WGS) entry which is preliminary data.</text>
</comment>
<dbReference type="SUPFAM" id="SSF69318">
    <property type="entry name" value="Integrin alpha N-terminal domain"/>
    <property type="match status" value="3"/>
</dbReference>
<evidence type="ECO:0000259" key="2">
    <source>
        <dbReference type="Pfam" id="PF07593"/>
    </source>
</evidence>
<dbReference type="Gene3D" id="2.130.10.130">
    <property type="entry name" value="Integrin alpha, N-terminal"/>
    <property type="match status" value="3"/>
</dbReference>
<dbReference type="PANTHER" id="PTHR16026:SF0">
    <property type="entry name" value="CARTILAGE ACIDIC PROTEIN 1"/>
    <property type="match status" value="1"/>
</dbReference>
<reference evidence="3 4" key="1">
    <citation type="submission" date="2020-08" db="EMBL/GenBank/DDBJ databases">
        <title>Genomic Encyclopedia of Type Strains, Phase IV (KMG-IV): sequencing the most valuable type-strain genomes for metagenomic binning, comparative biology and taxonomic classification.</title>
        <authorList>
            <person name="Goeker M."/>
        </authorList>
    </citation>
    <scope>NUCLEOTIDE SEQUENCE [LARGE SCALE GENOMIC DNA]</scope>
    <source>
        <strain evidence="3 4">DSM 17976</strain>
    </source>
</reference>
<dbReference type="Proteomes" id="UP000541352">
    <property type="component" value="Unassembled WGS sequence"/>
</dbReference>
<sequence>MKLTSTLYIACVALFLGGCTNSPNNQSAQESNEPTLFTQLTAEQTGVDFQNIINEGLNTNVLMYEYFYNGGGVAVGDLNGDKLEDLYFTANMSDNKLYLNRGNMKFEDITLPSGAAGRSGPWKTGVTMADVNSDGKLDIYVCHSGNLMPEKKANELFINQGNNAQGIPTFVEQAAEYGLNSMASSTNAYFFDYDRDGDLDLFLLNHNIKSLPVLNESNSAEWIKMNDEVSGSRLFRNDNKRFTDITTQSGINSSPLSYGLGAGIADFNQDGWPDIYVSNDYTIPDRLYINNQKGGFTDQLGQSMGHISQFSMGNDVADVNNDALPDIFTLDMLPEENRRQKLLMAPDNYEKFDMTVRSGFQKQFMRNMLQVNTPLPASPLSGGGAKTSLPTGEGFREGFSEIGQMAGISNTDWSWAALFADYDNDGWKDLYITNGYLRDYTNLDFLKYMNEFQQNATNVTRDDVMKLVQQMPASNVVNYAYKNNKDLTFKNVGMAWGLGQHSNSNGAVYADLDNDGDLDLVVNNINAPAFIYQNDANKKLQNHYLKISLAGSENNRFGIGAKVTIFQKGQPQYLEQMPMRGYQSSVSGVLNFGLGTNATVDSLHVTWPNGKQKRLANLKGDQWLTLNEKDATLNPFKTTTPAPLFQPTSSPIVYQQPSTGFNDFKRQILMVNPQSYVGPCLAKGDVNGDGLEDVFVGGGNGQAGALFLQQKGSSGAAPRFAKKSQPAFEMDAKSDASDAVFFDADGDKDLDLYVCHGGYANFQPNDPLLQDALYLNDGQGNFTKNAAALPSMPVSTSCVRVADVNGDGKPDLFVGGRVVPGSYPETPQSFILSPISGSNGVTFKDVTASIAPEVKKMGMVTDAVWLDLNSDKRPELIVVGEWIPVTVFENVNGKLENKTDAYFYQKYSGWWNKLLVDDFNGDGKMDLVVGNLGLNSQVKASKEQPAELYFKDFDQNGRIDPILCTYIQGKSYPYVTRDELIGQLPIMGKRYTDYKTYADATLQDVFDSSELSGAGHLEATHLATTLFIRGADGKFAPQALPLEVQASPVHALVALDYDKDGKKDLLLCGNQLHTRLRFGHYDANFGVLLHNNGQGKFSYVPQARSGFMLQGEVRSVLSVTNYLFFGINQQGIVSYKSN</sequence>
<gene>
    <name evidence="3" type="ORF">FHS57_000509</name>
</gene>
<dbReference type="InterPro" id="IPR011519">
    <property type="entry name" value="UnbV_ASPIC"/>
</dbReference>
<organism evidence="3 4">
    <name type="scientific">Runella defluvii</name>
    <dbReference type="NCBI Taxonomy" id="370973"/>
    <lineage>
        <taxon>Bacteria</taxon>
        <taxon>Pseudomonadati</taxon>
        <taxon>Bacteroidota</taxon>
        <taxon>Cytophagia</taxon>
        <taxon>Cytophagales</taxon>
        <taxon>Spirosomataceae</taxon>
        <taxon>Runella</taxon>
    </lineage>
</organism>
<dbReference type="InterPro" id="IPR028994">
    <property type="entry name" value="Integrin_alpha_N"/>
</dbReference>
<evidence type="ECO:0000313" key="3">
    <source>
        <dbReference type="EMBL" id="MBB3836527.1"/>
    </source>
</evidence>
<dbReference type="PANTHER" id="PTHR16026">
    <property type="entry name" value="CARTILAGE ACIDIC PROTEIN 1"/>
    <property type="match status" value="1"/>
</dbReference>
<dbReference type="InterPro" id="IPR027039">
    <property type="entry name" value="Crtac1"/>
</dbReference>
<feature type="domain" description="ASPIC/UnbV" evidence="2">
    <location>
        <begin position="558"/>
        <end position="624"/>
    </location>
</feature>
<name>A0A7W5ZFR6_9BACT</name>